<name>A0A0C9U254_SPHS4</name>
<dbReference type="OrthoDB" id="3049698at2759"/>
<feature type="compositionally biased region" description="Basic and acidic residues" evidence="1">
    <location>
        <begin position="28"/>
        <end position="37"/>
    </location>
</feature>
<gene>
    <name evidence="2" type="ORF">M422DRAFT_276328</name>
</gene>
<dbReference type="AlphaFoldDB" id="A0A0C9U254"/>
<proteinExistence type="predicted"/>
<evidence type="ECO:0000256" key="1">
    <source>
        <dbReference type="SAM" id="MobiDB-lite"/>
    </source>
</evidence>
<feature type="region of interest" description="Disordered" evidence="1">
    <location>
        <begin position="1"/>
        <end position="38"/>
    </location>
</feature>
<reference evidence="2 3" key="1">
    <citation type="submission" date="2014-06" db="EMBL/GenBank/DDBJ databases">
        <title>Evolutionary Origins and Diversification of the Mycorrhizal Mutualists.</title>
        <authorList>
            <consortium name="DOE Joint Genome Institute"/>
            <consortium name="Mycorrhizal Genomics Consortium"/>
            <person name="Kohler A."/>
            <person name="Kuo A."/>
            <person name="Nagy L.G."/>
            <person name="Floudas D."/>
            <person name="Copeland A."/>
            <person name="Barry K.W."/>
            <person name="Cichocki N."/>
            <person name="Veneault-Fourrey C."/>
            <person name="LaButti K."/>
            <person name="Lindquist E.A."/>
            <person name="Lipzen A."/>
            <person name="Lundell T."/>
            <person name="Morin E."/>
            <person name="Murat C."/>
            <person name="Riley R."/>
            <person name="Ohm R."/>
            <person name="Sun H."/>
            <person name="Tunlid A."/>
            <person name="Henrissat B."/>
            <person name="Grigoriev I.V."/>
            <person name="Hibbett D.S."/>
            <person name="Martin F."/>
        </authorList>
    </citation>
    <scope>NUCLEOTIDE SEQUENCE [LARGE SCALE GENOMIC DNA]</scope>
    <source>
        <strain evidence="2 3">SS14</strain>
    </source>
</reference>
<evidence type="ECO:0000313" key="3">
    <source>
        <dbReference type="Proteomes" id="UP000054279"/>
    </source>
</evidence>
<dbReference type="EMBL" id="KN837781">
    <property type="protein sequence ID" value="KIJ23157.1"/>
    <property type="molecule type" value="Genomic_DNA"/>
</dbReference>
<protein>
    <submittedName>
        <fullName evidence="2">Uncharacterized protein</fullName>
    </submittedName>
</protein>
<evidence type="ECO:0000313" key="2">
    <source>
        <dbReference type="EMBL" id="KIJ23157.1"/>
    </source>
</evidence>
<sequence length="279" mass="31289">MSHGADLCSTNRSDGKENQPIGIDVDDENRRSPEKRSKLSLTEYDDAKSLFSALRTASKDSSILFNGSFKMGTDQAIDDKDRNKNIAEDIWAATGYRWSVHDHTLLADGLSSRFYCCQDEERKKESEKSTRPGAVHWETEGMDHFPCQSKLTVTVTCRGQPAGHQSISLRIEHHKPHNIWAVPSALATMVREDFSHVSSQQVYRACVSFSEGLWKCAEDQIDSATALLKEMHDEADILKVETVEGVTALGWDLERISQHLQGKIVEIAIDATFRSICFV</sequence>
<dbReference type="Proteomes" id="UP000054279">
    <property type="component" value="Unassembled WGS sequence"/>
</dbReference>
<organism evidence="2 3">
    <name type="scientific">Sphaerobolus stellatus (strain SS14)</name>
    <dbReference type="NCBI Taxonomy" id="990650"/>
    <lineage>
        <taxon>Eukaryota</taxon>
        <taxon>Fungi</taxon>
        <taxon>Dikarya</taxon>
        <taxon>Basidiomycota</taxon>
        <taxon>Agaricomycotina</taxon>
        <taxon>Agaricomycetes</taxon>
        <taxon>Phallomycetidae</taxon>
        <taxon>Geastrales</taxon>
        <taxon>Sphaerobolaceae</taxon>
        <taxon>Sphaerobolus</taxon>
    </lineage>
</organism>
<accession>A0A0C9U254</accession>
<keyword evidence="3" id="KW-1185">Reference proteome</keyword>
<dbReference type="HOGENOM" id="CLU_998090_0_0_1"/>